<dbReference type="SUPFAM" id="SSF52540">
    <property type="entry name" value="P-loop containing nucleoside triphosphate hydrolases"/>
    <property type="match status" value="1"/>
</dbReference>
<dbReference type="Pfam" id="PF17776">
    <property type="entry name" value="NLRC4_HD2"/>
    <property type="match status" value="1"/>
</dbReference>
<evidence type="ECO:0000256" key="5">
    <source>
        <dbReference type="ARBA" id="ARBA00022741"/>
    </source>
</evidence>
<name>A0AAE0QC20_9TELE</name>
<sequence length="656" mass="74852">KLQGKRSESPAPSCISMKSDRSMAEPLKFKDGDSSLLHRHDPESAAVNEFQKKFRLNLMKKFQCVNGVIINPGTQTLLNEIYTELYITEGDSGEVNNEHEVRQMEAASRRTTTEETPIKCNDIFKPLSEQDEPIRTVLTKGVAGIGKTVSVQKFILDWAEGKANQVVHLIFPLPFRELNLMKDQKMSLIELLHVYFKETKETEMSSLEKVLFIFDGLDECRFPLDFQNTVRVCDVTESASVQELLINLIKGNLLPSALIWITSRPAAADQIPSECVHRDTEVRGFNDPQKEEYFRKRISDQSLANNIITHLKSLRSLYIMCHIPVFCWISATVLERMLGEAESGEIPKTLTQMYTHFLIIQTNSIREKYSKKQESDEEMLLKLGQLAFQQLKKGNLIFYEEDLRECGIDVREAAVYSGVCTQIFREEFGLHQSKVYCFVHLSIQEHLAALYVHLTFMKKKRNVLKQNQVSEQEKKNITISEVHKSAVYQALKSQTGHLDLFIRFLLGLSLESNQKLLHALVTQTGNSSQSIKETVQYIKKKLSKDLPTEKSINLFHCLNELGDNSLVEEIQHYLKSGKQSELSSSQWSALVFVLLTSAQELEEFDLSKYFSSDKITETVVVKMMPVIAESRKAMKTREASGISVDLLAHDYFSPLL</sequence>
<dbReference type="AlphaFoldDB" id="A0AAE0QC20"/>
<dbReference type="InterPro" id="IPR027417">
    <property type="entry name" value="P-loop_NTPase"/>
</dbReference>
<keyword evidence="10" id="KW-1185">Reference proteome</keyword>
<reference evidence="9" key="1">
    <citation type="submission" date="2023-06" db="EMBL/GenBank/DDBJ databases">
        <title>Male Hemibagrus guttatus genome.</title>
        <authorList>
            <person name="Bian C."/>
        </authorList>
    </citation>
    <scope>NUCLEOTIDE SEQUENCE</scope>
    <source>
        <strain evidence="9">Male_cb2023</strain>
        <tissue evidence="9">Muscle</tissue>
    </source>
</reference>
<evidence type="ECO:0000313" key="10">
    <source>
        <dbReference type="Proteomes" id="UP001274896"/>
    </source>
</evidence>
<dbReference type="PROSITE" id="PS50837">
    <property type="entry name" value="NACHT"/>
    <property type="match status" value="1"/>
</dbReference>
<evidence type="ECO:0000256" key="1">
    <source>
        <dbReference type="ARBA" id="ARBA00004496"/>
    </source>
</evidence>
<keyword evidence="4" id="KW-0677">Repeat</keyword>
<feature type="domain" description="NACHT" evidence="8">
    <location>
        <begin position="135"/>
        <end position="267"/>
    </location>
</feature>
<comment type="subcellular location">
    <subcellularLocation>
        <location evidence="1">Cytoplasm</location>
    </subcellularLocation>
</comment>
<dbReference type="GO" id="GO:0005737">
    <property type="term" value="C:cytoplasm"/>
    <property type="evidence" value="ECO:0007669"/>
    <property type="project" value="UniProtKB-SubCell"/>
</dbReference>
<dbReference type="SMART" id="SM01288">
    <property type="entry name" value="FISNA"/>
    <property type="match status" value="1"/>
</dbReference>
<keyword evidence="5" id="KW-0547">Nucleotide-binding</keyword>
<dbReference type="Gene3D" id="3.40.50.300">
    <property type="entry name" value="P-loop containing nucleotide triphosphate hydrolases"/>
    <property type="match status" value="1"/>
</dbReference>
<keyword evidence="2" id="KW-0963">Cytoplasm</keyword>
<dbReference type="PANTHER" id="PTHR24106">
    <property type="entry name" value="NACHT, LRR AND CARD DOMAINS-CONTAINING"/>
    <property type="match status" value="1"/>
</dbReference>
<proteinExistence type="predicted"/>
<evidence type="ECO:0000256" key="2">
    <source>
        <dbReference type="ARBA" id="ARBA00022490"/>
    </source>
</evidence>
<keyword evidence="6" id="KW-0067">ATP-binding</keyword>
<accession>A0AAE0QC20</accession>
<evidence type="ECO:0000256" key="4">
    <source>
        <dbReference type="ARBA" id="ARBA00022737"/>
    </source>
</evidence>
<dbReference type="Pfam" id="PF14484">
    <property type="entry name" value="FISNA"/>
    <property type="match status" value="1"/>
</dbReference>
<dbReference type="FunFam" id="3.40.50.300:FF:000210">
    <property type="entry name" value="Si:dkey-16p6.1"/>
    <property type="match status" value="1"/>
</dbReference>
<dbReference type="InterPro" id="IPR029495">
    <property type="entry name" value="NACHT-assoc"/>
</dbReference>
<organism evidence="9 10">
    <name type="scientific">Hemibagrus guttatus</name>
    <dbReference type="NCBI Taxonomy" id="175788"/>
    <lineage>
        <taxon>Eukaryota</taxon>
        <taxon>Metazoa</taxon>
        <taxon>Chordata</taxon>
        <taxon>Craniata</taxon>
        <taxon>Vertebrata</taxon>
        <taxon>Euteleostomi</taxon>
        <taxon>Actinopterygii</taxon>
        <taxon>Neopterygii</taxon>
        <taxon>Teleostei</taxon>
        <taxon>Ostariophysi</taxon>
        <taxon>Siluriformes</taxon>
        <taxon>Bagridae</taxon>
        <taxon>Hemibagrus</taxon>
    </lineage>
</organism>
<feature type="non-terminal residue" evidence="9">
    <location>
        <position position="1"/>
    </location>
</feature>
<dbReference type="InterPro" id="IPR041267">
    <property type="entry name" value="NLRP_HD2"/>
</dbReference>
<dbReference type="Proteomes" id="UP001274896">
    <property type="component" value="Unassembled WGS sequence"/>
</dbReference>
<dbReference type="Pfam" id="PF17779">
    <property type="entry name" value="WHD_NOD2"/>
    <property type="match status" value="1"/>
</dbReference>
<evidence type="ECO:0000256" key="6">
    <source>
        <dbReference type="ARBA" id="ARBA00022840"/>
    </source>
</evidence>
<dbReference type="GO" id="GO:0005524">
    <property type="term" value="F:ATP binding"/>
    <property type="evidence" value="ECO:0007669"/>
    <property type="project" value="UniProtKB-KW"/>
</dbReference>
<dbReference type="Pfam" id="PF05729">
    <property type="entry name" value="NACHT"/>
    <property type="match status" value="1"/>
</dbReference>
<dbReference type="InterPro" id="IPR051261">
    <property type="entry name" value="NLR"/>
</dbReference>
<protein>
    <recommendedName>
        <fullName evidence="8">NACHT domain-containing protein</fullName>
    </recommendedName>
</protein>
<comment type="caution">
    <text evidence="9">The sequence shown here is derived from an EMBL/GenBank/DDBJ whole genome shotgun (WGS) entry which is preliminary data.</text>
</comment>
<evidence type="ECO:0000313" key="9">
    <source>
        <dbReference type="EMBL" id="KAK3517659.1"/>
    </source>
</evidence>
<feature type="region of interest" description="Disordered" evidence="7">
    <location>
        <begin position="1"/>
        <end position="40"/>
    </location>
</feature>
<evidence type="ECO:0000256" key="7">
    <source>
        <dbReference type="SAM" id="MobiDB-lite"/>
    </source>
</evidence>
<evidence type="ECO:0000259" key="8">
    <source>
        <dbReference type="PROSITE" id="PS50837"/>
    </source>
</evidence>
<dbReference type="EMBL" id="JAUCMX010000018">
    <property type="protein sequence ID" value="KAK3517659.1"/>
    <property type="molecule type" value="Genomic_DNA"/>
</dbReference>
<keyword evidence="3" id="KW-0433">Leucine-rich repeat</keyword>
<feature type="compositionally biased region" description="Basic and acidic residues" evidence="7">
    <location>
        <begin position="18"/>
        <end position="40"/>
    </location>
</feature>
<evidence type="ECO:0000256" key="3">
    <source>
        <dbReference type="ARBA" id="ARBA00022614"/>
    </source>
</evidence>
<dbReference type="InterPro" id="IPR041075">
    <property type="entry name" value="NOD1/2_WH"/>
</dbReference>
<gene>
    <name evidence="9" type="ORF">QTP70_014899</name>
</gene>
<dbReference type="InterPro" id="IPR007111">
    <property type="entry name" value="NACHT_NTPase"/>
</dbReference>